<feature type="compositionally biased region" description="Polar residues" evidence="1">
    <location>
        <begin position="211"/>
        <end position="221"/>
    </location>
</feature>
<keyword evidence="3" id="KW-1185">Reference proteome</keyword>
<comment type="caution">
    <text evidence="2">The sequence shown here is derived from an EMBL/GenBank/DDBJ whole genome shotgun (WGS) entry which is preliminary data.</text>
</comment>
<dbReference type="Proteomes" id="UP001148838">
    <property type="component" value="Unassembled WGS sequence"/>
</dbReference>
<protein>
    <submittedName>
        <fullName evidence="2">Uncharacterized protein</fullName>
    </submittedName>
</protein>
<gene>
    <name evidence="2" type="ORF">ANN_08107</name>
</gene>
<feature type="region of interest" description="Disordered" evidence="1">
    <location>
        <begin position="200"/>
        <end position="234"/>
    </location>
</feature>
<accession>A0ABQ8T0I7</accession>
<organism evidence="2 3">
    <name type="scientific">Periplaneta americana</name>
    <name type="common">American cockroach</name>
    <name type="synonym">Blatta americana</name>
    <dbReference type="NCBI Taxonomy" id="6978"/>
    <lineage>
        <taxon>Eukaryota</taxon>
        <taxon>Metazoa</taxon>
        <taxon>Ecdysozoa</taxon>
        <taxon>Arthropoda</taxon>
        <taxon>Hexapoda</taxon>
        <taxon>Insecta</taxon>
        <taxon>Pterygota</taxon>
        <taxon>Neoptera</taxon>
        <taxon>Polyneoptera</taxon>
        <taxon>Dictyoptera</taxon>
        <taxon>Blattodea</taxon>
        <taxon>Blattoidea</taxon>
        <taxon>Blattidae</taxon>
        <taxon>Blattinae</taxon>
        <taxon>Periplaneta</taxon>
    </lineage>
</organism>
<evidence type="ECO:0000313" key="2">
    <source>
        <dbReference type="EMBL" id="KAJ4439976.1"/>
    </source>
</evidence>
<evidence type="ECO:0000256" key="1">
    <source>
        <dbReference type="SAM" id="MobiDB-lite"/>
    </source>
</evidence>
<evidence type="ECO:0000313" key="3">
    <source>
        <dbReference type="Proteomes" id="UP001148838"/>
    </source>
</evidence>
<dbReference type="EMBL" id="JAJSOF020000017">
    <property type="protein sequence ID" value="KAJ4439976.1"/>
    <property type="molecule type" value="Genomic_DNA"/>
</dbReference>
<name>A0ABQ8T0I7_PERAM</name>
<sequence length="234" mass="27174">MGRACSTYGRIRNAYRVLVGRPEGKRPLGRPRRRWEDNIKMDLREVGYDDRDWINLAQDRDRWRAYVRAAMNLRVRCIHRTAMSLHESENWGVMLEASYYAELETNYEQQLTGQRRMRTTNCFTRGQRSGCVTSKLLFRLIVSNRAAQALSIARLVCASHLKPHCHMKHLVFWAAVKPINIKIQEILEIYKGTQIASENGTLTPPEDALETKTSGPIQQPDQESKRHKKTYNTT</sequence>
<proteinExistence type="predicted"/>
<feature type="compositionally biased region" description="Basic residues" evidence="1">
    <location>
        <begin position="225"/>
        <end position="234"/>
    </location>
</feature>
<reference evidence="2 3" key="1">
    <citation type="journal article" date="2022" name="Allergy">
        <title>Genome assembly and annotation of Periplaneta americana reveal a comprehensive cockroach allergen profile.</title>
        <authorList>
            <person name="Wang L."/>
            <person name="Xiong Q."/>
            <person name="Saelim N."/>
            <person name="Wang L."/>
            <person name="Nong W."/>
            <person name="Wan A.T."/>
            <person name="Shi M."/>
            <person name="Liu X."/>
            <person name="Cao Q."/>
            <person name="Hui J.H.L."/>
            <person name="Sookrung N."/>
            <person name="Leung T.F."/>
            <person name="Tungtrongchitr A."/>
            <person name="Tsui S.K.W."/>
        </authorList>
    </citation>
    <scope>NUCLEOTIDE SEQUENCE [LARGE SCALE GENOMIC DNA]</scope>
    <source>
        <strain evidence="2">PWHHKU_190912</strain>
    </source>
</reference>